<dbReference type="EMBL" id="ML742085">
    <property type="protein sequence ID" value="KAE8150817.1"/>
    <property type="molecule type" value="Genomic_DNA"/>
</dbReference>
<dbReference type="Proteomes" id="UP000325780">
    <property type="component" value="Unassembled WGS sequence"/>
</dbReference>
<keyword evidence="4" id="KW-1185">Reference proteome</keyword>
<sequence>MREAKPVVGLLLSSFAWQASLAAGQASDQAVFRNNIGGGQRPCGCGSNTHTDATHYGGSDRGGSYSYHWETNGGGGSGVESGGWDGTSQGDQGGSPGNGGSYWWHWESPGGGSGAKKYYTGFDPTATTPDSGTNNWASVAPGDDASDVDVAPGGGGSGKWDGSGPSGASGSGSGKWDGSGPSGAS</sequence>
<evidence type="ECO:0000256" key="1">
    <source>
        <dbReference type="SAM" id="MobiDB-lite"/>
    </source>
</evidence>
<name>A0A5N6TWY8_ASPAV</name>
<feature type="region of interest" description="Disordered" evidence="1">
    <location>
        <begin position="67"/>
        <end position="107"/>
    </location>
</feature>
<feature type="compositionally biased region" description="Gly residues" evidence="1">
    <location>
        <begin position="152"/>
        <end position="185"/>
    </location>
</feature>
<protein>
    <submittedName>
        <fullName evidence="3">Uncharacterized protein</fullName>
    </submittedName>
</protein>
<feature type="non-terminal residue" evidence="3">
    <location>
        <position position="185"/>
    </location>
</feature>
<proteinExistence type="predicted"/>
<reference evidence="3 4" key="1">
    <citation type="submission" date="2019-04" db="EMBL/GenBank/DDBJ databases">
        <title>Friends and foes A comparative genomics study of 23 Aspergillus species from section Flavi.</title>
        <authorList>
            <consortium name="DOE Joint Genome Institute"/>
            <person name="Kjaerbolling I."/>
            <person name="Vesth T."/>
            <person name="Frisvad J.C."/>
            <person name="Nybo J.L."/>
            <person name="Theobald S."/>
            <person name="Kildgaard S."/>
            <person name="Isbrandt T."/>
            <person name="Kuo A."/>
            <person name="Sato A."/>
            <person name="Lyhne E.K."/>
            <person name="Kogle M.E."/>
            <person name="Wiebenga A."/>
            <person name="Kun R.S."/>
            <person name="Lubbers R.J."/>
            <person name="Makela M.R."/>
            <person name="Barry K."/>
            <person name="Chovatia M."/>
            <person name="Clum A."/>
            <person name="Daum C."/>
            <person name="Haridas S."/>
            <person name="He G."/>
            <person name="LaButti K."/>
            <person name="Lipzen A."/>
            <person name="Mondo S."/>
            <person name="Riley R."/>
            <person name="Salamov A."/>
            <person name="Simmons B.A."/>
            <person name="Magnuson J.K."/>
            <person name="Henrissat B."/>
            <person name="Mortensen U.H."/>
            <person name="Larsen T.O."/>
            <person name="Devries R.P."/>
            <person name="Grigoriev I.V."/>
            <person name="Machida M."/>
            <person name="Baker S.E."/>
            <person name="Andersen M.R."/>
        </authorList>
    </citation>
    <scope>NUCLEOTIDE SEQUENCE [LARGE SCALE GENOMIC DNA]</scope>
    <source>
        <strain evidence="3 4">IBT 18842</strain>
    </source>
</reference>
<feature type="compositionally biased region" description="Polar residues" evidence="1">
    <location>
        <begin position="125"/>
        <end position="137"/>
    </location>
</feature>
<feature type="signal peptide" evidence="2">
    <location>
        <begin position="1"/>
        <end position="22"/>
    </location>
</feature>
<dbReference type="AlphaFoldDB" id="A0A5N6TWY8"/>
<organism evidence="3 4">
    <name type="scientific">Aspergillus avenaceus</name>
    <dbReference type="NCBI Taxonomy" id="36643"/>
    <lineage>
        <taxon>Eukaryota</taxon>
        <taxon>Fungi</taxon>
        <taxon>Dikarya</taxon>
        <taxon>Ascomycota</taxon>
        <taxon>Pezizomycotina</taxon>
        <taxon>Eurotiomycetes</taxon>
        <taxon>Eurotiomycetidae</taxon>
        <taxon>Eurotiales</taxon>
        <taxon>Aspergillaceae</taxon>
        <taxon>Aspergillus</taxon>
        <taxon>Aspergillus subgen. Circumdati</taxon>
    </lineage>
</organism>
<feature type="region of interest" description="Disordered" evidence="1">
    <location>
        <begin position="124"/>
        <end position="185"/>
    </location>
</feature>
<keyword evidence="2" id="KW-0732">Signal</keyword>
<feature type="compositionally biased region" description="Gly residues" evidence="1">
    <location>
        <begin position="72"/>
        <end position="100"/>
    </location>
</feature>
<dbReference type="OrthoDB" id="10610425at2759"/>
<evidence type="ECO:0000313" key="3">
    <source>
        <dbReference type="EMBL" id="KAE8150817.1"/>
    </source>
</evidence>
<gene>
    <name evidence="3" type="ORF">BDV25DRAFT_139499</name>
</gene>
<evidence type="ECO:0000313" key="4">
    <source>
        <dbReference type="Proteomes" id="UP000325780"/>
    </source>
</evidence>
<feature type="chain" id="PRO_5024928136" evidence="2">
    <location>
        <begin position="23"/>
        <end position="185"/>
    </location>
</feature>
<accession>A0A5N6TWY8</accession>
<evidence type="ECO:0000256" key="2">
    <source>
        <dbReference type="SAM" id="SignalP"/>
    </source>
</evidence>